<evidence type="ECO:0000313" key="5">
    <source>
        <dbReference type="EMBL" id="MBD3942964.1"/>
    </source>
</evidence>
<feature type="region of interest" description="Disordered" evidence="3">
    <location>
        <begin position="1"/>
        <end position="20"/>
    </location>
</feature>
<dbReference type="EMBL" id="JACXZS010000010">
    <property type="protein sequence ID" value="MBD3942964.1"/>
    <property type="molecule type" value="Genomic_DNA"/>
</dbReference>
<dbReference type="SUPFAM" id="SSF53720">
    <property type="entry name" value="ALDH-like"/>
    <property type="match status" value="1"/>
</dbReference>
<dbReference type="InterPro" id="IPR016163">
    <property type="entry name" value="Ald_DH_C"/>
</dbReference>
<sequence>MTIIESTAPSAPAETSSLTETRRRELDAVIAELQQGEKAWARTSLAERAALLGRVHAAVADAAEEWAAVAGTIKGIDPHATAMGEEWISGPYPVLAGAGTLAHSLAALARRESPLARTPFGTAPGNRTTVKILPQDAHEWTLLNGFSAEVWMPPGVAASTVRSRAGLGSRRPSLTQGVGLVLGAGNITSIAPLDVLYQLIADNRVVLLKLNPVMADMEGPYRRALAPLIELGVLRIVQGGGDVGGYLAHHAGIAHVHITGSAATHDVVVYGPGDEGRRRKAARTPLLDKPITSELGGVAPVIVVPGRWTTRDLTYQAEHIATMRLHNGGYNCIAGQVVIVSEDWPQKEAFLAELSRAIDRAPARRPWYPGSDQRLAAAKAAYPSATTLGPDGGRLLVRATAAPDVIENTECFAPVLGVVEVPGSGQAFLDGAVAHANEKLVGTLGANILIAPRDRKALGEGFREAVAALRYGTIAVNAWTGVGFLTATAPWGAFPGHTLDDIQSGRGVVHNALLIEDPERTVVTGPFRPFPRSVAHGEMTLFPKPPWFVTARSAAATGRRLTEYATSPGWMRMPAVFAAAFRA</sequence>
<dbReference type="InterPro" id="IPR016161">
    <property type="entry name" value="Ald_DH/histidinol_DH"/>
</dbReference>
<dbReference type="Pfam" id="PF00171">
    <property type="entry name" value="Aldedh"/>
    <property type="match status" value="1"/>
</dbReference>
<protein>
    <submittedName>
        <fullName evidence="5">Aldehyde dehydrogenase</fullName>
    </submittedName>
</protein>
<dbReference type="Proteomes" id="UP000598426">
    <property type="component" value="Unassembled WGS sequence"/>
</dbReference>
<evidence type="ECO:0000256" key="1">
    <source>
        <dbReference type="ARBA" id="ARBA00009986"/>
    </source>
</evidence>
<organism evidence="5 6">
    <name type="scientific">Microbacterium helvum</name>
    <dbReference type="NCBI Taxonomy" id="2773713"/>
    <lineage>
        <taxon>Bacteria</taxon>
        <taxon>Bacillati</taxon>
        <taxon>Actinomycetota</taxon>
        <taxon>Actinomycetes</taxon>
        <taxon>Micrococcales</taxon>
        <taxon>Microbacteriaceae</taxon>
        <taxon>Microbacterium</taxon>
    </lineage>
</organism>
<dbReference type="RefSeq" id="WP_191172580.1">
    <property type="nucleotide sequence ID" value="NZ_JACXZS010000010.1"/>
</dbReference>
<evidence type="ECO:0000259" key="4">
    <source>
        <dbReference type="Pfam" id="PF00171"/>
    </source>
</evidence>
<dbReference type="Gene3D" id="3.40.605.10">
    <property type="entry name" value="Aldehyde Dehydrogenase, Chain A, domain 1"/>
    <property type="match status" value="1"/>
</dbReference>
<evidence type="ECO:0000256" key="2">
    <source>
        <dbReference type="ARBA" id="ARBA00023002"/>
    </source>
</evidence>
<proteinExistence type="inferred from homology"/>
<feature type="domain" description="Aldehyde dehydrogenase" evidence="4">
    <location>
        <begin position="231"/>
        <end position="366"/>
    </location>
</feature>
<keyword evidence="2" id="KW-0560">Oxidoreductase</keyword>
<evidence type="ECO:0000313" key="6">
    <source>
        <dbReference type="Proteomes" id="UP000598426"/>
    </source>
</evidence>
<keyword evidence="6" id="KW-1185">Reference proteome</keyword>
<comment type="caution">
    <text evidence="5">The sequence shown here is derived from an EMBL/GenBank/DDBJ whole genome shotgun (WGS) entry which is preliminary data.</text>
</comment>
<dbReference type="InterPro" id="IPR016162">
    <property type="entry name" value="Ald_DH_N"/>
</dbReference>
<dbReference type="Gene3D" id="3.40.309.10">
    <property type="entry name" value="Aldehyde Dehydrogenase, Chain A, domain 2"/>
    <property type="match status" value="1"/>
</dbReference>
<comment type="similarity">
    <text evidence="1">Belongs to the aldehyde dehydrogenase family.</text>
</comment>
<dbReference type="InterPro" id="IPR015590">
    <property type="entry name" value="Aldehyde_DH_dom"/>
</dbReference>
<accession>A0ABR8NQP7</accession>
<gene>
    <name evidence="5" type="ORF">IF188_14815</name>
</gene>
<name>A0ABR8NQP7_9MICO</name>
<dbReference type="PANTHER" id="PTHR42804:SF1">
    <property type="entry name" value="ALDEHYDE DEHYDROGENASE-RELATED"/>
    <property type="match status" value="1"/>
</dbReference>
<dbReference type="PANTHER" id="PTHR42804">
    <property type="entry name" value="ALDEHYDE DEHYDROGENASE"/>
    <property type="match status" value="1"/>
</dbReference>
<reference evidence="5 6" key="1">
    <citation type="submission" date="2020-09" db="EMBL/GenBank/DDBJ databases">
        <title>Isolation and identification of active actinomycetes.</title>
        <authorList>
            <person name="Li X."/>
        </authorList>
    </citation>
    <scope>NUCLEOTIDE SEQUENCE [LARGE SCALE GENOMIC DNA]</scope>
    <source>
        <strain evidence="5 6">NEAU-LLC</strain>
    </source>
</reference>
<feature type="compositionally biased region" description="Low complexity" evidence="3">
    <location>
        <begin position="1"/>
        <end position="17"/>
    </location>
</feature>
<evidence type="ECO:0000256" key="3">
    <source>
        <dbReference type="SAM" id="MobiDB-lite"/>
    </source>
</evidence>